<organism evidence="3 4">
    <name type="scientific">Candidatus Filomicrobium marinum</name>
    <dbReference type="NCBI Taxonomy" id="1608628"/>
    <lineage>
        <taxon>Bacteria</taxon>
        <taxon>Pseudomonadati</taxon>
        <taxon>Pseudomonadota</taxon>
        <taxon>Alphaproteobacteria</taxon>
        <taxon>Hyphomicrobiales</taxon>
        <taxon>Hyphomicrobiaceae</taxon>
        <taxon>Filomicrobium</taxon>
    </lineage>
</organism>
<feature type="chain" id="PRO_5002306054" description="DUF1134 domain-containing protein" evidence="2">
    <location>
        <begin position="26"/>
        <end position="333"/>
    </location>
</feature>
<accession>A0A0D6J9G6</accession>
<dbReference type="EMBL" id="LN829119">
    <property type="protein sequence ID" value="CPR14764.1"/>
    <property type="molecule type" value="Genomic_DNA"/>
</dbReference>
<dbReference type="OrthoDB" id="9796051at2"/>
<name>A0A0D6J9G6_9HYPH</name>
<proteinExistence type="predicted"/>
<feature type="compositionally biased region" description="Gly residues" evidence="1">
    <location>
        <begin position="69"/>
        <end position="82"/>
    </location>
</feature>
<evidence type="ECO:0000256" key="1">
    <source>
        <dbReference type="SAM" id="MobiDB-lite"/>
    </source>
</evidence>
<feature type="compositionally biased region" description="Polar residues" evidence="1">
    <location>
        <begin position="90"/>
        <end position="104"/>
    </location>
</feature>
<evidence type="ECO:0000256" key="2">
    <source>
        <dbReference type="SAM" id="SignalP"/>
    </source>
</evidence>
<feature type="signal peptide" evidence="2">
    <location>
        <begin position="1"/>
        <end position="25"/>
    </location>
</feature>
<sequence length="333" mass="35786">MLGYWTARFATLALGFALAFAYAGAADAQDSYSGSQYDVYREAPDPDAVAADSRYGTPTQGPSNRSYSNGGGYSGDGGGQSYGSGEAYRPNNTYGSNDTYRSNDAYQSPQSGGGYGSGSAYNNGPDYGSRTSRYDSGGRDYRDNGRYDSGPGQYADEPYDDRAPRNYPQDDGGGTYSQNEILGAGHQFFGSVSKGLANVIEYAFKQSGRPNGYILGEDAGGAFVAGLRYGEGRLHTRRWGTHKVYWQGPSVGYDFGGDGSKTMVLVYNMRDPSDIYHRFGGVQGSAYVVGGVGIQFQTYEHVTMAPIRAGVGLRLGANIGYLKYTRSPTWNPF</sequence>
<reference evidence="4" key="1">
    <citation type="submission" date="2015-02" db="EMBL/GenBank/DDBJ databases">
        <authorList>
            <person name="Chooi Y.-H."/>
        </authorList>
    </citation>
    <scope>NUCLEOTIDE SEQUENCE [LARGE SCALE GENOMIC DNA]</scope>
    <source>
        <strain evidence="4">strain Y</strain>
    </source>
</reference>
<evidence type="ECO:0000313" key="4">
    <source>
        <dbReference type="Proteomes" id="UP000033187"/>
    </source>
</evidence>
<dbReference type="Proteomes" id="UP000033187">
    <property type="component" value="Chromosome 1"/>
</dbReference>
<feature type="compositionally biased region" description="Basic and acidic residues" evidence="1">
    <location>
        <begin position="132"/>
        <end position="146"/>
    </location>
</feature>
<dbReference type="KEGG" id="fil:BN1229_v1_0055"/>
<dbReference type="KEGG" id="fiy:BN1229_v1_0057"/>
<feature type="region of interest" description="Disordered" evidence="1">
    <location>
        <begin position="48"/>
        <end position="179"/>
    </location>
</feature>
<dbReference type="Pfam" id="PF06577">
    <property type="entry name" value="EipA"/>
    <property type="match status" value="1"/>
</dbReference>
<keyword evidence="4" id="KW-1185">Reference proteome</keyword>
<dbReference type="AlphaFoldDB" id="A0A0D6J9G6"/>
<keyword evidence="2" id="KW-0732">Signal</keyword>
<protein>
    <recommendedName>
        <fullName evidence="5">DUF1134 domain-containing protein</fullName>
    </recommendedName>
</protein>
<gene>
    <name evidence="3" type="ORF">YBN1229_v1_0057</name>
</gene>
<dbReference type="InterPro" id="IPR008325">
    <property type="entry name" value="EipA-like"/>
</dbReference>
<evidence type="ECO:0008006" key="5">
    <source>
        <dbReference type="Google" id="ProtNLM"/>
    </source>
</evidence>
<dbReference type="RefSeq" id="WP_052743573.1">
    <property type="nucleotide sequence ID" value="NZ_LN829118.1"/>
</dbReference>
<evidence type="ECO:0000313" key="3">
    <source>
        <dbReference type="EMBL" id="CPR14764.1"/>
    </source>
</evidence>